<dbReference type="InterPro" id="IPR036086">
    <property type="entry name" value="ParB/Sulfiredoxin_sf"/>
</dbReference>
<reference evidence="2 3" key="1">
    <citation type="submission" date="2019-10" db="EMBL/GenBank/DDBJ databases">
        <title>New genus of Silvanigrellaceae.</title>
        <authorList>
            <person name="Pitt A."/>
            <person name="Hahn M.W."/>
        </authorList>
    </citation>
    <scope>NUCLEOTIDE SEQUENCE [LARGE SCALE GENOMIC DNA]</scope>
    <source>
        <strain evidence="2 3">33A1-SZDP</strain>
    </source>
</reference>
<dbReference type="Gene3D" id="3.90.1530.10">
    <property type="entry name" value="Conserved hypothetical protein from pyrococcus furiosus pfu- 392566-001, ParB domain"/>
    <property type="match status" value="1"/>
</dbReference>
<dbReference type="CDD" id="cd16400">
    <property type="entry name" value="ParB_Srx_like_nuclease"/>
    <property type="match status" value="1"/>
</dbReference>
<comment type="caution">
    <text evidence="2">The sequence shown here is derived from an EMBL/GenBank/DDBJ whole genome shotgun (WGS) entry which is preliminary data.</text>
</comment>
<evidence type="ECO:0000313" key="2">
    <source>
        <dbReference type="EMBL" id="KAB8028625.1"/>
    </source>
</evidence>
<organism evidence="2 3">
    <name type="scientific">Fluviispira multicolorata</name>
    <dbReference type="NCBI Taxonomy" id="2654512"/>
    <lineage>
        <taxon>Bacteria</taxon>
        <taxon>Pseudomonadati</taxon>
        <taxon>Bdellovibrionota</taxon>
        <taxon>Oligoflexia</taxon>
        <taxon>Silvanigrellales</taxon>
        <taxon>Silvanigrellaceae</taxon>
        <taxon>Fluviispira</taxon>
    </lineage>
</organism>
<evidence type="ECO:0000259" key="1">
    <source>
        <dbReference type="SMART" id="SM00470"/>
    </source>
</evidence>
<name>A0A833N5X0_9BACT</name>
<dbReference type="InterPro" id="IPR003115">
    <property type="entry name" value="ParB_N"/>
</dbReference>
<proteinExistence type="predicted"/>
<dbReference type="SUPFAM" id="SSF110849">
    <property type="entry name" value="ParB/Sulfiredoxin"/>
    <property type="match status" value="1"/>
</dbReference>
<dbReference type="Proteomes" id="UP000442694">
    <property type="component" value="Unassembled WGS sequence"/>
</dbReference>
<evidence type="ECO:0000313" key="3">
    <source>
        <dbReference type="Proteomes" id="UP000442694"/>
    </source>
</evidence>
<accession>A0A833N5X0</accession>
<dbReference type="RefSeq" id="WP_152213775.1">
    <property type="nucleotide sequence ID" value="NZ_WFLN01000009.1"/>
</dbReference>
<protein>
    <recommendedName>
        <fullName evidence="1">ParB-like N-terminal domain-containing protein</fullName>
    </recommendedName>
</protein>
<dbReference type="AlphaFoldDB" id="A0A833N5X0"/>
<keyword evidence="3" id="KW-1185">Reference proteome</keyword>
<feature type="domain" description="ParB-like N-terminal" evidence="1">
    <location>
        <begin position="6"/>
        <end position="89"/>
    </location>
</feature>
<gene>
    <name evidence="2" type="ORF">GCL57_12970</name>
</gene>
<sequence>MNISLELIEIEEIIPHEDTDSLAIDILLSKIKSDGYWSNPIAIDKNTRIIMDGHHRVEVARKMGIRRIPCYLLSYEDNYISVVNWKTNDIFEVKKILETAITGNKLPVKTTRHIITIPLYYVKIDLNILSK</sequence>
<dbReference type="EMBL" id="WFLN01000009">
    <property type="protein sequence ID" value="KAB8028625.1"/>
    <property type="molecule type" value="Genomic_DNA"/>
</dbReference>
<dbReference type="SMART" id="SM00470">
    <property type="entry name" value="ParB"/>
    <property type="match status" value="1"/>
</dbReference>